<keyword evidence="2" id="KW-0378">Hydrolase</keyword>
<dbReference type="PANTHER" id="PTHR30015">
    <property type="entry name" value="MRR RESTRICTION SYSTEM PROTEIN"/>
    <property type="match status" value="1"/>
</dbReference>
<dbReference type="PIRSF" id="PIRSF031853">
    <property type="entry name" value="UPC031853"/>
    <property type="match status" value="1"/>
</dbReference>
<dbReference type="InterPro" id="IPR007560">
    <property type="entry name" value="Restrct_endonuc_IV_Mrr"/>
</dbReference>
<evidence type="ECO:0000313" key="3">
    <source>
        <dbReference type="Proteomes" id="UP000241085"/>
    </source>
</evidence>
<dbReference type="GO" id="GO:0003677">
    <property type="term" value="F:DNA binding"/>
    <property type="evidence" value="ECO:0007669"/>
    <property type="project" value="InterPro"/>
</dbReference>
<dbReference type="Gene3D" id="3.40.1350.10">
    <property type="match status" value="1"/>
</dbReference>
<dbReference type="InterPro" id="IPR011335">
    <property type="entry name" value="Restrct_endonuc-II-like"/>
</dbReference>
<keyword evidence="2" id="KW-0540">Nuclease</keyword>
<sequence length="360" mass="39135">MDVMGETTEPRAWLVRGSKNWFYDQWMLDHGCTAVDFAEVGDLSPATDLSAMRALLAPVMPGKSDKAVGNYAAQLNAFANRMAVGDLVVLPLKQQSRLAFGTVTGRYEYVPGTDTLNHVRSVEWTRPDVARAVINQDLLYSLGAFSTVVQISRNDAAYRLGKVLAGAERDPGARPGVPLTLPKASDDVVDTDEAIATDGQDIEQFSRDRIRSRIREQFDGYGFQGLVAALLEAEGMTCKVPPKGRDGGIDIIAGSGVLGISAPTIIVQVKAQAGPIGSQVLDQLGGVVSQHNADHGLLVTLSELTKDAREKVTAQQLKVAVWDTEEVLRRLLKHYEFLPDDIKAKIPLKRVWLIDEVADS</sequence>
<evidence type="ECO:0000313" key="2">
    <source>
        <dbReference type="EMBL" id="PTL71766.1"/>
    </source>
</evidence>
<dbReference type="EMBL" id="PZPL01000001">
    <property type="protein sequence ID" value="PTL71766.1"/>
    <property type="molecule type" value="Genomic_DNA"/>
</dbReference>
<accession>A0A2T4UQG4</accession>
<keyword evidence="3" id="KW-1185">Reference proteome</keyword>
<dbReference type="InterPro" id="IPR011856">
    <property type="entry name" value="tRNA_endonuc-like_dom_sf"/>
</dbReference>
<dbReference type="Proteomes" id="UP000241085">
    <property type="component" value="Unassembled WGS sequence"/>
</dbReference>
<organism evidence="2 3">
    <name type="scientific">Rathayibacter caricis DSM 15933</name>
    <dbReference type="NCBI Taxonomy" id="1328867"/>
    <lineage>
        <taxon>Bacteria</taxon>
        <taxon>Bacillati</taxon>
        <taxon>Actinomycetota</taxon>
        <taxon>Actinomycetes</taxon>
        <taxon>Micrococcales</taxon>
        <taxon>Microbacteriaceae</taxon>
        <taxon>Rathayibacter</taxon>
    </lineage>
</organism>
<dbReference type="Pfam" id="PF04471">
    <property type="entry name" value="Mrr_cat"/>
    <property type="match status" value="1"/>
</dbReference>
<protein>
    <submittedName>
        <fullName evidence="2">Restriction endonuclease</fullName>
    </submittedName>
</protein>
<dbReference type="PANTHER" id="PTHR30015:SF7">
    <property type="entry name" value="TYPE IV METHYL-DIRECTED RESTRICTION ENZYME ECOKMRR"/>
    <property type="match status" value="1"/>
</dbReference>
<proteinExistence type="predicted"/>
<dbReference type="AlphaFoldDB" id="A0A2T4UQG4"/>
<comment type="caution">
    <text evidence="2">The sequence shown here is derived from an EMBL/GenBank/DDBJ whole genome shotgun (WGS) entry which is preliminary data.</text>
</comment>
<gene>
    <name evidence="2" type="ORF">C1I63_02175</name>
</gene>
<name>A0A2T4UQG4_9MICO</name>
<dbReference type="SUPFAM" id="SSF52980">
    <property type="entry name" value="Restriction endonuclease-like"/>
    <property type="match status" value="1"/>
</dbReference>
<evidence type="ECO:0000259" key="1">
    <source>
        <dbReference type="Pfam" id="PF04471"/>
    </source>
</evidence>
<dbReference type="GO" id="GO:0009307">
    <property type="term" value="P:DNA restriction-modification system"/>
    <property type="evidence" value="ECO:0007669"/>
    <property type="project" value="InterPro"/>
</dbReference>
<reference evidence="2 3" key="1">
    <citation type="submission" date="2018-03" db="EMBL/GenBank/DDBJ databases">
        <title>Bacteriophage NCPPB3778 and a type I-E CRISPR drive the evolution of the US Biological Select Agent, Rathayibacter toxicus.</title>
        <authorList>
            <person name="Davis E.W.II."/>
            <person name="Tabima J.F."/>
            <person name="Weisberg A.J."/>
            <person name="Dantas Lopes L."/>
            <person name="Wiseman M.S."/>
            <person name="Wiseman M.S."/>
            <person name="Pupko T."/>
            <person name="Belcher M.S."/>
            <person name="Sechler A.J."/>
            <person name="Tancos M.A."/>
            <person name="Schroeder B.K."/>
            <person name="Murray T.D."/>
            <person name="Luster D.G."/>
            <person name="Schneider W.L."/>
            <person name="Rogers E."/>
            <person name="Andreote F.D."/>
            <person name="Grunwald N.J."/>
            <person name="Putnam M.L."/>
            <person name="Chang J.H."/>
        </authorList>
    </citation>
    <scope>NUCLEOTIDE SEQUENCE [LARGE SCALE GENOMIC DNA]</scope>
    <source>
        <strain evidence="2 3">DSM 15933</strain>
    </source>
</reference>
<dbReference type="InterPro" id="IPR016984">
    <property type="entry name" value="UCP031853"/>
</dbReference>
<keyword evidence="2" id="KW-0255">Endonuclease</keyword>
<dbReference type="InterPro" id="IPR052906">
    <property type="entry name" value="Type_IV_Methyl-Rstrct_Enzyme"/>
</dbReference>
<feature type="domain" description="Restriction endonuclease type IV Mrr" evidence="1">
    <location>
        <begin position="217"/>
        <end position="329"/>
    </location>
</feature>
<dbReference type="GO" id="GO:0015666">
    <property type="term" value="F:restriction endodeoxyribonuclease activity"/>
    <property type="evidence" value="ECO:0007669"/>
    <property type="project" value="TreeGrafter"/>
</dbReference>